<name>A6G8I8_9BACT</name>
<dbReference type="eggNOG" id="COG0732">
    <property type="taxonomic scope" value="Bacteria"/>
</dbReference>
<evidence type="ECO:0000256" key="1">
    <source>
        <dbReference type="ARBA" id="ARBA00010923"/>
    </source>
</evidence>
<sequence>MGELKSGWRRVKFGDVVRQVKDKVPAKESGLSRYIAGEHMDTNDLRLRRWGEINDDYLGPAFHIRFRPGQVLYGSRRTYLRKVAVAGFDGVCANTTFVVESKSPGILLPELLPFIMTTEAFHEHSVRESKGSVNPYVNFSDLAWYEFALPPLEEQGKISRILQRSAELQASYADLVQVAKTTHRSFVDQTLGYGAQRPCFEKEPPSIRRGWAYQPIEALCEALVDCLHRTPKYSKAGFPAIRTADVEPGFLRWETARRVPESEYLIQTTRLRPKPGDVLFSREGERMGMAALVPEGVSLCISQRMMHLRPKPNFPANLLMEYLNSSWAQRQILMHKSGSTSPHINVADVRRLMVPVPPRPLWPRFSDDCAELLASVAQAESRSVRATEVCVAVREDLLARANA</sequence>
<dbReference type="PANTHER" id="PTHR30408">
    <property type="entry name" value="TYPE-1 RESTRICTION ENZYME ECOKI SPECIFICITY PROTEIN"/>
    <property type="match status" value="1"/>
</dbReference>
<evidence type="ECO:0000256" key="2">
    <source>
        <dbReference type="ARBA" id="ARBA00022747"/>
    </source>
</evidence>
<keyword evidence="3" id="KW-0238">DNA-binding</keyword>
<comment type="caution">
    <text evidence="5">The sequence shown here is derived from an EMBL/GenBank/DDBJ whole genome shotgun (WGS) entry which is preliminary data.</text>
</comment>
<feature type="domain" description="Type I restriction modification DNA specificity" evidence="4">
    <location>
        <begin position="6"/>
        <end position="164"/>
    </location>
</feature>
<keyword evidence="2" id="KW-0680">Restriction system</keyword>
<dbReference type="STRING" id="391625.PPSIR1_38324"/>
<evidence type="ECO:0000313" key="5">
    <source>
        <dbReference type="EMBL" id="EDM77765.1"/>
    </source>
</evidence>
<dbReference type="GO" id="GO:0009307">
    <property type="term" value="P:DNA restriction-modification system"/>
    <property type="evidence" value="ECO:0007669"/>
    <property type="project" value="UniProtKB-KW"/>
</dbReference>
<evidence type="ECO:0000259" key="4">
    <source>
        <dbReference type="Pfam" id="PF01420"/>
    </source>
</evidence>
<evidence type="ECO:0000313" key="6">
    <source>
        <dbReference type="Proteomes" id="UP000005801"/>
    </source>
</evidence>
<dbReference type="RefSeq" id="WP_006973033.1">
    <property type="nucleotide sequence ID" value="NZ_ABCS01000040.1"/>
</dbReference>
<keyword evidence="6" id="KW-1185">Reference proteome</keyword>
<gene>
    <name evidence="5" type="ORF">PPSIR1_38324</name>
</gene>
<dbReference type="InterPro" id="IPR044946">
    <property type="entry name" value="Restrct_endonuc_typeI_TRD_sf"/>
</dbReference>
<dbReference type="Gene3D" id="3.90.220.20">
    <property type="entry name" value="DNA methylase specificity domains"/>
    <property type="match status" value="2"/>
</dbReference>
<organism evidence="5 6">
    <name type="scientific">Plesiocystis pacifica SIR-1</name>
    <dbReference type="NCBI Taxonomy" id="391625"/>
    <lineage>
        <taxon>Bacteria</taxon>
        <taxon>Pseudomonadati</taxon>
        <taxon>Myxococcota</taxon>
        <taxon>Polyangia</taxon>
        <taxon>Nannocystales</taxon>
        <taxon>Nannocystaceae</taxon>
        <taxon>Plesiocystis</taxon>
    </lineage>
</organism>
<dbReference type="InterPro" id="IPR000055">
    <property type="entry name" value="Restrct_endonuc_typeI_TRD"/>
</dbReference>
<dbReference type="SUPFAM" id="SSF116734">
    <property type="entry name" value="DNA methylase specificity domain"/>
    <property type="match status" value="2"/>
</dbReference>
<dbReference type="Pfam" id="PF01420">
    <property type="entry name" value="Methylase_S"/>
    <property type="match status" value="1"/>
</dbReference>
<dbReference type="AlphaFoldDB" id="A6G8I8"/>
<reference evidence="5 6" key="1">
    <citation type="submission" date="2007-06" db="EMBL/GenBank/DDBJ databases">
        <authorList>
            <person name="Shimkets L."/>
            <person name="Ferriera S."/>
            <person name="Johnson J."/>
            <person name="Kravitz S."/>
            <person name="Beeson K."/>
            <person name="Sutton G."/>
            <person name="Rogers Y.-H."/>
            <person name="Friedman R."/>
            <person name="Frazier M."/>
            <person name="Venter J.C."/>
        </authorList>
    </citation>
    <scope>NUCLEOTIDE SEQUENCE [LARGE SCALE GENOMIC DNA]</scope>
    <source>
        <strain evidence="5 6">SIR-1</strain>
    </source>
</reference>
<dbReference type="PANTHER" id="PTHR30408:SF12">
    <property type="entry name" value="TYPE I RESTRICTION ENZYME MJAVIII SPECIFICITY SUBUNIT"/>
    <property type="match status" value="1"/>
</dbReference>
<dbReference type="Proteomes" id="UP000005801">
    <property type="component" value="Unassembled WGS sequence"/>
</dbReference>
<protein>
    <submittedName>
        <fullName evidence="5">Restriction modification system, type I</fullName>
    </submittedName>
</protein>
<evidence type="ECO:0000256" key="3">
    <source>
        <dbReference type="ARBA" id="ARBA00023125"/>
    </source>
</evidence>
<dbReference type="EMBL" id="ABCS01000040">
    <property type="protein sequence ID" value="EDM77765.1"/>
    <property type="molecule type" value="Genomic_DNA"/>
</dbReference>
<proteinExistence type="inferred from homology"/>
<dbReference type="InterPro" id="IPR052021">
    <property type="entry name" value="Type-I_RS_S_subunit"/>
</dbReference>
<accession>A6G8I8</accession>
<dbReference type="GO" id="GO:0003677">
    <property type="term" value="F:DNA binding"/>
    <property type="evidence" value="ECO:0007669"/>
    <property type="project" value="UniProtKB-KW"/>
</dbReference>
<comment type="similarity">
    <text evidence="1">Belongs to the type-I restriction system S methylase family.</text>
</comment>